<protein>
    <submittedName>
        <fullName evidence="2">FBA_2 domain-containing protein</fullName>
    </submittedName>
</protein>
<evidence type="ECO:0000313" key="1">
    <source>
        <dbReference type="Proteomes" id="UP000095282"/>
    </source>
</evidence>
<dbReference type="PANTHER" id="PTHR21503:SF11">
    <property type="entry name" value="FBA_2 DOMAIN-CONTAINING PROTEIN"/>
    <property type="match status" value="1"/>
</dbReference>
<dbReference type="Proteomes" id="UP000095282">
    <property type="component" value="Unplaced"/>
</dbReference>
<proteinExistence type="predicted"/>
<keyword evidence="1" id="KW-1185">Reference proteome</keyword>
<dbReference type="WBParaSite" id="Csp11.Scaffold629.g15301.t2">
    <property type="protein sequence ID" value="Csp11.Scaffold629.g15301.t2"/>
    <property type="gene ID" value="Csp11.Scaffold629.g15301"/>
</dbReference>
<evidence type="ECO:0000313" key="2">
    <source>
        <dbReference type="WBParaSite" id="Csp11.Scaffold629.g15301.t2"/>
    </source>
</evidence>
<name>A0A1I7U6B5_9PELO</name>
<dbReference type="PANTHER" id="PTHR21503">
    <property type="entry name" value="F-BOX-CONTAINING HYPOTHETICAL PROTEIN C.ELEGANS"/>
    <property type="match status" value="1"/>
</dbReference>
<reference evidence="2" key="1">
    <citation type="submission" date="2016-11" db="UniProtKB">
        <authorList>
            <consortium name="WormBaseParasite"/>
        </authorList>
    </citation>
    <scope>IDENTIFICATION</scope>
</reference>
<accession>A0A1I7U6B5</accession>
<dbReference type="eggNOG" id="ENOG502TG13">
    <property type="taxonomic scope" value="Eukaryota"/>
</dbReference>
<dbReference type="STRING" id="1561998.A0A1I7U6B5"/>
<sequence>MSFDSMSPMEIFENSRESIESKESISKSSIPISGLLIENYFDFIHISVATKEKKYCGWSIRDLDECVEDDEDMETIVIGDTVFPHFENQGSQLELYHDDISLGAISLLKYLFEVFTGPILDASFLTATIPNPRISRFLVDCFHLNSIRNCEKLMLYENGISSKNMIDQILDLASGVKNLDFRCPLPDDWRNPKILKVDKLLAWPAEWFTTTDLLINLDCECVSINETNLKWQSFKAFMLKWAMSEDTRLKVLEISFDGNWEGFNHDGLEVKDWDPEERDSHYPDIMLGKREWFNCEFASDILRKDGLLASFWRKEHSFHFVVWHDRHPIATLHPDPEQLIKMEDLEFVEEEEEEDE</sequence>
<organism evidence="1 2">
    <name type="scientific">Caenorhabditis tropicalis</name>
    <dbReference type="NCBI Taxonomy" id="1561998"/>
    <lineage>
        <taxon>Eukaryota</taxon>
        <taxon>Metazoa</taxon>
        <taxon>Ecdysozoa</taxon>
        <taxon>Nematoda</taxon>
        <taxon>Chromadorea</taxon>
        <taxon>Rhabditida</taxon>
        <taxon>Rhabditina</taxon>
        <taxon>Rhabditomorpha</taxon>
        <taxon>Rhabditoidea</taxon>
        <taxon>Rhabditidae</taxon>
        <taxon>Peloderinae</taxon>
        <taxon>Caenorhabditis</taxon>
    </lineage>
</organism>
<dbReference type="AlphaFoldDB" id="A0A1I7U6B5"/>